<dbReference type="InterPro" id="IPR036028">
    <property type="entry name" value="SH3-like_dom_sf"/>
</dbReference>
<feature type="region of interest" description="Disordered" evidence="3">
    <location>
        <begin position="195"/>
        <end position="219"/>
    </location>
</feature>
<dbReference type="Gene3D" id="2.30.30.40">
    <property type="entry name" value="SH3 Domains"/>
    <property type="match status" value="3"/>
</dbReference>
<evidence type="ECO:0000256" key="3">
    <source>
        <dbReference type="SAM" id="MobiDB-lite"/>
    </source>
</evidence>
<name>A0A7J7KKS8_BUGNE</name>
<feature type="domain" description="SH3" evidence="4">
    <location>
        <begin position="382"/>
        <end position="440"/>
    </location>
</feature>
<feature type="compositionally biased region" description="Polar residues" evidence="3">
    <location>
        <begin position="201"/>
        <end position="219"/>
    </location>
</feature>
<dbReference type="PROSITE" id="PS50002">
    <property type="entry name" value="SH3"/>
    <property type="match status" value="3"/>
</dbReference>
<dbReference type="SUPFAM" id="SSF50044">
    <property type="entry name" value="SH3-domain"/>
    <property type="match status" value="3"/>
</dbReference>
<keyword evidence="1 2" id="KW-0728">SH3 domain</keyword>
<accession>A0A7J7KKS8</accession>
<dbReference type="PRINTS" id="PR00452">
    <property type="entry name" value="SH3DOMAIN"/>
</dbReference>
<gene>
    <name evidence="5" type="ORF">EB796_002781</name>
</gene>
<feature type="region of interest" description="Disordered" evidence="3">
    <location>
        <begin position="40"/>
        <end position="142"/>
    </location>
</feature>
<dbReference type="PANTHER" id="PTHR14167:SF48">
    <property type="entry name" value="SH3 DOMAIN-CONTAINING PROTEIN 19"/>
    <property type="match status" value="1"/>
</dbReference>
<feature type="domain" description="SH3" evidence="4">
    <location>
        <begin position="229"/>
        <end position="288"/>
    </location>
</feature>
<keyword evidence="6" id="KW-1185">Reference proteome</keyword>
<reference evidence="5" key="1">
    <citation type="submission" date="2020-06" db="EMBL/GenBank/DDBJ databases">
        <title>Draft genome of Bugula neritina, a colonial animal packing powerful symbionts and potential medicines.</title>
        <authorList>
            <person name="Rayko M."/>
        </authorList>
    </citation>
    <scope>NUCLEOTIDE SEQUENCE [LARGE SCALE GENOMIC DNA]</scope>
    <source>
        <strain evidence="5">Kwan_BN1</strain>
    </source>
</reference>
<evidence type="ECO:0000259" key="4">
    <source>
        <dbReference type="PROSITE" id="PS50002"/>
    </source>
</evidence>
<dbReference type="CDD" id="cd00174">
    <property type="entry name" value="SH3"/>
    <property type="match status" value="1"/>
</dbReference>
<protein>
    <submittedName>
        <fullName evidence="5">SH3D19</fullName>
    </submittedName>
</protein>
<comment type="caution">
    <text evidence="5">The sequence shown here is derived from an EMBL/GenBank/DDBJ whole genome shotgun (WGS) entry which is preliminary data.</text>
</comment>
<dbReference type="OrthoDB" id="27823at2759"/>
<dbReference type="Proteomes" id="UP000593567">
    <property type="component" value="Unassembled WGS sequence"/>
</dbReference>
<proteinExistence type="predicted"/>
<dbReference type="PANTHER" id="PTHR14167">
    <property type="entry name" value="SH3 DOMAIN-CONTAINING"/>
    <property type="match status" value="1"/>
</dbReference>
<evidence type="ECO:0000256" key="2">
    <source>
        <dbReference type="PROSITE-ProRule" id="PRU00192"/>
    </source>
</evidence>
<feature type="compositionally biased region" description="Polar residues" evidence="3">
    <location>
        <begin position="122"/>
        <end position="138"/>
    </location>
</feature>
<dbReference type="InterPro" id="IPR001452">
    <property type="entry name" value="SH3_domain"/>
</dbReference>
<organism evidence="5 6">
    <name type="scientific">Bugula neritina</name>
    <name type="common">Brown bryozoan</name>
    <name type="synonym">Sertularia neritina</name>
    <dbReference type="NCBI Taxonomy" id="10212"/>
    <lineage>
        <taxon>Eukaryota</taxon>
        <taxon>Metazoa</taxon>
        <taxon>Spiralia</taxon>
        <taxon>Lophotrochozoa</taxon>
        <taxon>Bryozoa</taxon>
        <taxon>Gymnolaemata</taxon>
        <taxon>Cheilostomatida</taxon>
        <taxon>Flustrina</taxon>
        <taxon>Buguloidea</taxon>
        <taxon>Bugulidae</taxon>
        <taxon>Bugula</taxon>
    </lineage>
</organism>
<dbReference type="PRINTS" id="PR00499">
    <property type="entry name" value="P67PHOX"/>
</dbReference>
<dbReference type="SMART" id="SM00326">
    <property type="entry name" value="SH3"/>
    <property type="match status" value="3"/>
</dbReference>
<sequence>MVVCCQEFAVRGVLSGVFQCEKFSLLMLGHNLQLLQSECAPDTPNSVTSKPRRKPTIIRPSRPATTPSTDSPALVSKEGPGPIDNLAFSTGDTPPPKSQRVPTLPVSVNVNESKPVSHESNDSTQRPVDISTGNSRLTGKTDDHLMDQSARATHPVKSQVNSEPEELPADMFYQTSGGSQPDCYIDKPNNDSNFWKPGGSETETGRSMTTPNKAPSANGSISVKCMEKKRSGKCLAKYTFAGETKMDLEFKEGDTIELLEKVDVDWFKGKIGQREGLFPAAYVEIIEDIAESTIPAKAEDPGAITALVAFDFQGSKPGDLSLKGGQEVIILSKVDSQWLYGEVDGKRGVFPSLYASIADEEIEELPIHKVSLAAAKENGSKDGVVWATALYDFTAENDSELSLKAGDSVKVTASDNEWSTGEKDGKIGLFPTNFVQLNGPQASSVSH</sequence>
<evidence type="ECO:0000256" key="1">
    <source>
        <dbReference type="ARBA" id="ARBA00022443"/>
    </source>
</evidence>
<evidence type="ECO:0000313" key="6">
    <source>
        <dbReference type="Proteomes" id="UP000593567"/>
    </source>
</evidence>
<dbReference type="Pfam" id="PF00018">
    <property type="entry name" value="SH3_1"/>
    <property type="match status" value="3"/>
</dbReference>
<feature type="domain" description="SH3" evidence="4">
    <location>
        <begin position="301"/>
        <end position="360"/>
    </location>
</feature>
<evidence type="ECO:0000313" key="5">
    <source>
        <dbReference type="EMBL" id="KAF6038913.1"/>
    </source>
</evidence>
<dbReference type="EMBL" id="VXIV02000330">
    <property type="protein sequence ID" value="KAF6038913.1"/>
    <property type="molecule type" value="Genomic_DNA"/>
</dbReference>
<dbReference type="InterPro" id="IPR050384">
    <property type="entry name" value="Endophilin_SH3RF"/>
</dbReference>
<dbReference type="AlphaFoldDB" id="A0A7J7KKS8"/>